<proteinExistence type="predicted"/>
<dbReference type="AlphaFoldDB" id="A0A330M092"/>
<dbReference type="PANTHER" id="PTHR46211">
    <property type="entry name" value="GLYCEROPHOSPHORYL DIESTER PHOSPHODIESTERASE"/>
    <property type="match status" value="1"/>
</dbReference>
<gene>
    <name evidence="2" type="ORF">SHEWBE_1352</name>
</gene>
<dbReference type="Gene3D" id="3.20.20.190">
    <property type="entry name" value="Phosphatidylinositol (PI) phosphodiesterase"/>
    <property type="match status" value="1"/>
</dbReference>
<sequence length="486" mass="54719">MINASKKSADCFIILFVLILTLAGCKSTPESIVPERVIPPALLHFPQDVKVDGADIVDMQQALADRNLYFAHNGNIKMLSTAQCKLDISAHRGDFRFPESSSSAIASALNDNFNSVEIDVMLLKDGTWVNHHDSQTGRATVHYTGKRFKLERMKLNEFTQLKLRDKNNNDLLDQRPITAYEAFSTFAAFRRADQKLNVEIKSDTYGGKLLELDNMLRQTIGLEGYYYSSGNLETLYKLRGINPLVYLGFIQGGHPSSIEILKKNLRNGVKNDAYYLDNQHQLELAAGYATRRYRSKYKDYTSSKAIGTLVRKLGSNSGLHLDIRSYSQNLRVKSRAKTFGMKLYTYSLNGADYHQSQLLKLNQAQLPDGVIVDATPYKVCQQLFTASLPKQRYQAISTIGRYITSLPVDADFDQFEQMLGYRQEGYYISLASGLRSIKRAKPKAAVVIKTSSNIDEYGFPIIIDERVDTGTGKTIILTLPSSQYDR</sequence>
<dbReference type="Pfam" id="PF03009">
    <property type="entry name" value="GDPD"/>
    <property type="match status" value="1"/>
</dbReference>
<name>A0A330M092_9GAMM</name>
<dbReference type="GO" id="GO:0008081">
    <property type="term" value="F:phosphoric diester hydrolase activity"/>
    <property type="evidence" value="ECO:0007669"/>
    <property type="project" value="InterPro"/>
</dbReference>
<dbReference type="KEGG" id="sbk:SHEWBE_1352"/>
<dbReference type="Proteomes" id="UP000250123">
    <property type="component" value="Chromosome SHEWBE"/>
</dbReference>
<evidence type="ECO:0000259" key="1">
    <source>
        <dbReference type="Pfam" id="PF03009"/>
    </source>
</evidence>
<dbReference type="OrthoDB" id="8662332at2"/>
<dbReference type="PANTHER" id="PTHR46211:SF14">
    <property type="entry name" value="GLYCEROPHOSPHODIESTER PHOSPHODIESTERASE"/>
    <property type="match status" value="1"/>
</dbReference>
<organism evidence="2 3">
    <name type="scientific">Shewanella benthica</name>
    <dbReference type="NCBI Taxonomy" id="43661"/>
    <lineage>
        <taxon>Bacteria</taxon>
        <taxon>Pseudomonadati</taxon>
        <taxon>Pseudomonadota</taxon>
        <taxon>Gammaproteobacteria</taxon>
        <taxon>Alteromonadales</taxon>
        <taxon>Shewanellaceae</taxon>
        <taxon>Shewanella</taxon>
    </lineage>
</organism>
<reference evidence="3" key="1">
    <citation type="submission" date="2018-06" db="EMBL/GenBank/DDBJ databases">
        <authorList>
            <person name="Cea G.-C."/>
            <person name="William W."/>
        </authorList>
    </citation>
    <scope>NUCLEOTIDE SEQUENCE [LARGE SCALE GENOMIC DNA]</scope>
    <source>
        <strain evidence="3">DB21MT-2</strain>
    </source>
</reference>
<dbReference type="InterPro" id="IPR017946">
    <property type="entry name" value="PLC-like_Pdiesterase_TIM-brl"/>
</dbReference>
<protein>
    <submittedName>
        <fullName evidence="2">Glycerophosphoryl diester phosphodiesterase-like protein</fullName>
    </submittedName>
</protein>
<evidence type="ECO:0000313" key="3">
    <source>
        <dbReference type="Proteomes" id="UP000250123"/>
    </source>
</evidence>
<dbReference type="InterPro" id="IPR030395">
    <property type="entry name" value="GP_PDE_dom"/>
</dbReference>
<accession>A0A330M092</accession>
<feature type="domain" description="GP-PDE" evidence="1">
    <location>
        <begin position="91"/>
        <end position="203"/>
    </location>
</feature>
<dbReference type="EMBL" id="LS483452">
    <property type="protein sequence ID" value="SQH75318.1"/>
    <property type="molecule type" value="Genomic_DNA"/>
</dbReference>
<evidence type="ECO:0000313" key="2">
    <source>
        <dbReference type="EMBL" id="SQH75318.1"/>
    </source>
</evidence>
<dbReference type="SUPFAM" id="SSF51695">
    <property type="entry name" value="PLC-like phosphodiesterases"/>
    <property type="match status" value="1"/>
</dbReference>
<dbReference type="PROSITE" id="PS51257">
    <property type="entry name" value="PROKAR_LIPOPROTEIN"/>
    <property type="match status" value="1"/>
</dbReference>
<dbReference type="GO" id="GO:0006629">
    <property type="term" value="P:lipid metabolic process"/>
    <property type="evidence" value="ECO:0007669"/>
    <property type="project" value="InterPro"/>
</dbReference>